<sequence length="265" mass="28707">MWCNDPSIAHLKQFGYNIIRLPRGDFGPLRLLARHGRELESLGEIGSLFEAADDAPLPPVNRDAHAADISGQRTSDMKLHLGLDILGTVIGAMGGSRLGLDAKYEGARSIAFSYQDVRVDEVDVILLDQFLSRAGIRPSNTLSRLLESDAVFVTTAVLRSDRLTVEAKRHDGGSLELSIPEVRGVVGGTVQVSGAGERGTRVTYAGPVPLSFGFRAVQLFYQNGEFTTFKPVKPGMPVTRGDDDPREGRGSTVLSLDAPMTEIRF</sequence>
<feature type="compositionally biased region" description="Basic and acidic residues" evidence="12">
    <location>
        <begin position="240"/>
        <end position="249"/>
    </location>
</feature>
<feature type="region of interest" description="Disordered" evidence="12">
    <location>
        <begin position="232"/>
        <end position="252"/>
    </location>
</feature>
<dbReference type="AlphaFoldDB" id="A0A841H2F1"/>
<evidence type="ECO:0000256" key="11">
    <source>
        <dbReference type="ARBA" id="ARBA00093802"/>
    </source>
</evidence>
<keyword evidence="14" id="KW-1185">Reference proteome</keyword>
<protein>
    <recommendedName>
        <fullName evidence="10">Gasdermin bGSDM</fullName>
    </recommendedName>
    <alternativeName>
        <fullName evidence="11">Bacterial gasdermin</fullName>
    </alternativeName>
</protein>
<dbReference type="Proteomes" id="UP000582837">
    <property type="component" value="Unassembled WGS sequence"/>
</dbReference>
<keyword evidence="3" id="KW-1134">Transmembrane beta strand</keyword>
<organism evidence="13 14">
    <name type="scientific">Longimicrobium terrae</name>
    <dbReference type="NCBI Taxonomy" id="1639882"/>
    <lineage>
        <taxon>Bacteria</taxon>
        <taxon>Pseudomonadati</taxon>
        <taxon>Gemmatimonadota</taxon>
        <taxon>Longimicrobiia</taxon>
        <taxon>Longimicrobiales</taxon>
        <taxon>Longimicrobiaceae</taxon>
        <taxon>Longimicrobium</taxon>
    </lineage>
</organism>
<evidence type="ECO:0000256" key="12">
    <source>
        <dbReference type="SAM" id="MobiDB-lite"/>
    </source>
</evidence>
<evidence type="ECO:0000256" key="4">
    <source>
        <dbReference type="ARBA" id="ARBA00022475"/>
    </source>
</evidence>
<evidence type="ECO:0000256" key="8">
    <source>
        <dbReference type="ARBA" id="ARBA00023136"/>
    </source>
</evidence>
<evidence type="ECO:0000256" key="1">
    <source>
        <dbReference type="ARBA" id="ARBA00004496"/>
    </source>
</evidence>
<evidence type="ECO:0000256" key="9">
    <source>
        <dbReference type="ARBA" id="ARBA00093769"/>
    </source>
</evidence>
<dbReference type="EMBL" id="JACHIA010000012">
    <property type="protein sequence ID" value="MBB6072152.1"/>
    <property type="molecule type" value="Genomic_DNA"/>
</dbReference>
<gene>
    <name evidence="13" type="ORF">HNQ61_003813</name>
</gene>
<evidence type="ECO:0000256" key="7">
    <source>
        <dbReference type="ARBA" id="ARBA00023118"/>
    </source>
</evidence>
<evidence type="ECO:0000313" key="13">
    <source>
        <dbReference type="EMBL" id="MBB6072152.1"/>
    </source>
</evidence>
<keyword evidence="4" id="KW-1003">Cell membrane</keyword>
<evidence type="ECO:0000256" key="10">
    <source>
        <dbReference type="ARBA" id="ARBA00093798"/>
    </source>
</evidence>
<evidence type="ECO:0000256" key="2">
    <source>
        <dbReference type="ARBA" id="ARBA00004651"/>
    </source>
</evidence>
<keyword evidence="7" id="KW-0051">Antiviral defense</keyword>
<comment type="caution">
    <text evidence="13">The sequence shown here is derived from an EMBL/GenBank/DDBJ whole genome shotgun (WGS) entry which is preliminary data.</text>
</comment>
<evidence type="ECO:0000313" key="14">
    <source>
        <dbReference type="Proteomes" id="UP000582837"/>
    </source>
</evidence>
<comment type="subcellular location">
    <subcellularLocation>
        <location evidence="2">Cell membrane</location>
        <topology evidence="2">Multi-pass membrane protein</topology>
    </subcellularLocation>
    <subcellularLocation>
        <location evidence="1">Cytoplasm</location>
    </subcellularLocation>
</comment>
<dbReference type="InterPro" id="IPR058978">
    <property type="entry name" value="GSDM_bact-type"/>
</dbReference>
<evidence type="ECO:0000256" key="6">
    <source>
        <dbReference type="ARBA" id="ARBA00022692"/>
    </source>
</evidence>
<dbReference type="Pfam" id="PF26164">
    <property type="entry name" value="Bact_GSDM"/>
    <property type="match status" value="1"/>
</dbReference>
<evidence type="ECO:0000256" key="5">
    <source>
        <dbReference type="ARBA" id="ARBA00022490"/>
    </source>
</evidence>
<accession>A0A841H2F1</accession>
<proteinExistence type="inferred from homology"/>
<reference evidence="13 14" key="1">
    <citation type="submission" date="2020-08" db="EMBL/GenBank/DDBJ databases">
        <title>Genomic Encyclopedia of Type Strains, Phase IV (KMG-IV): sequencing the most valuable type-strain genomes for metagenomic binning, comparative biology and taxonomic classification.</title>
        <authorList>
            <person name="Goeker M."/>
        </authorList>
    </citation>
    <scope>NUCLEOTIDE SEQUENCE [LARGE SCALE GENOMIC DNA]</scope>
    <source>
        <strain evidence="13 14">DSM 29007</strain>
    </source>
</reference>
<comment type="similarity">
    <text evidence="9">Belongs to the bacterial gasdermin family.</text>
</comment>
<name>A0A841H2F1_9BACT</name>
<keyword evidence="6" id="KW-0812">Transmembrane</keyword>
<keyword evidence="5" id="KW-0963">Cytoplasm</keyword>
<dbReference type="RefSeq" id="WP_170034708.1">
    <property type="nucleotide sequence ID" value="NZ_JABDTL010000001.1"/>
</dbReference>
<evidence type="ECO:0000256" key="3">
    <source>
        <dbReference type="ARBA" id="ARBA00022452"/>
    </source>
</evidence>
<keyword evidence="8" id="KW-0472">Membrane</keyword>